<proteinExistence type="predicted"/>
<protein>
    <submittedName>
        <fullName evidence="2">Uncharacterized protein</fullName>
    </submittedName>
</protein>
<dbReference type="AlphaFoldDB" id="L9YBA2"/>
<keyword evidence="3" id="KW-1185">Reference proteome</keyword>
<name>L9YBA2_NATP1</name>
<sequence>MSWESVAPSQIEGVENPTLTLRKGENYTITWTEDEQGAHNLAVYGDGESAGVGPTEVSSANDPA</sequence>
<reference evidence="2 3" key="1">
    <citation type="journal article" date="2014" name="PLoS Genet.">
        <title>Phylogenetically driven sequencing of extremely halophilic archaea reveals strategies for static and dynamic osmo-response.</title>
        <authorList>
            <person name="Becker E.A."/>
            <person name="Seitzer P.M."/>
            <person name="Tritt A."/>
            <person name="Larsen D."/>
            <person name="Krusor M."/>
            <person name="Yao A.I."/>
            <person name="Wu D."/>
            <person name="Madern D."/>
            <person name="Eisen J.A."/>
            <person name="Darling A.E."/>
            <person name="Facciotti M.T."/>
        </authorList>
    </citation>
    <scope>NUCLEOTIDE SEQUENCE [LARGE SCALE GENOMIC DNA]</scope>
    <source>
        <strain evidence="2 3">DSM 15624</strain>
    </source>
</reference>
<feature type="region of interest" description="Disordered" evidence="1">
    <location>
        <begin position="40"/>
        <end position="64"/>
    </location>
</feature>
<gene>
    <name evidence="2" type="ORF">C488_19307</name>
</gene>
<dbReference type="InterPro" id="IPR008972">
    <property type="entry name" value="Cupredoxin"/>
</dbReference>
<dbReference type="EMBL" id="AOIE01000113">
    <property type="protein sequence ID" value="ELY70193.1"/>
    <property type="molecule type" value="Genomic_DNA"/>
</dbReference>
<dbReference type="PATRIC" id="fig|797303.5.peg.3843"/>
<evidence type="ECO:0000313" key="2">
    <source>
        <dbReference type="EMBL" id="ELY70193.1"/>
    </source>
</evidence>
<dbReference type="Proteomes" id="UP000011593">
    <property type="component" value="Unassembled WGS sequence"/>
</dbReference>
<accession>L9YBA2</accession>
<dbReference type="GeneID" id="14336020"/>
<comment type="caution">
    <text evidence="2">The sequence shown here is derived from an EMBL/GenBank/DDBJ whole genome shotgun (WGS) entry which is preliminary data.</text>
</comment>
<dbReference type="Gene3D" id="2.60.40.420">
    <property type="entry name" value="Cupredoxins - blue copper proteins"/>
    <property type="match status" value="1"/>
</dbReference>
<organism evidence="2 3">
    <name type="scientific">Natrinema pellirubrum (strain DSM 15624 / CIP 106293 / JCM 10476 / NCIMB 786 / 157)</name>
    <dbReference type="NCBI Taxonomy" id="797303"/>
    <lineage>
        <taxon>Archaea</taxon>
        <taxon>Methanobacteriati</taxon>
        <taxon>Methanobacteriota</taxon>
        <taxon>Stenosarchaea group</taxon>
        <taxon>Halobacteria</taxon>
        <taxon>Halobacteriales</taxon>
        <taxon>Natrialbaceae</taxon>
        <taxon>Natrinema</taxon>
    </lineage>
</organism>
<evidence type="ECO:0000313" key="3">
    <source>
        <dbReference type="Proteomes" id="UP000011593"/>
    </source>
</evidence>
<dbReference type="RefSeq" id="WP_006183200.1">
    <property type="nucleotide sequence ID" value="NC_019962.1"/>
</dbReference>
<evidence type="ECO:0000256" key="1">
    <source>
        <dbReference type="SAM" id="MobiDB-lite"/>
    </source>
</evidence>